<accession>A0A7Y6IC40</accession>
<gene>
    <name evidence="1" type="ORF">HTZ77_29170</name>
</gene>
<proteinExistence type="predicted"/>
<protein>
    <submittedName>
        <fullName evidence="1">Uncharacterized protein</fullName>
    </submittedName>
</protein>
<dbReference type="EMBL" id="JABWGN010000011">
    <property type="protein sequence ID" value="NUW35472.1"/>
    <property type="molecule type" value="Genomic_DNA"/>
</dbReference>
<organism evidence="1 2">
    <name type="scientific">Nonomuraea montanisoli</name>
    <dbReference type="NCBI Taxonomy" id="2741721"/>
    <lineage>
        <taxon>Bacteria</taxon>
        <taxon>Bacillati</taxon>
        <taxon>Actinomycetota</taxon>
        <taxon>Actinomycetes</taxon>
        <taxon>Streptosporangiales</taxon>
        <taxon>Streptosporangiaceae</taxon>
        <taxon>Nonomuraea</taxon>
    </lineage>
</organism>
<evidence type="ECO:0000313" key="2">
    <source>
        <dbReference type="Proteomes" id="UP000586042"/>
    </source>
</evidence>
<sequence length="61" mass="6130">MDLKACEVCGSAAEQEILSGHSTSLGRVIYVRCGCGGMGVQLITYDAAAAIVELAGPAGQS</sequence>
<dbReference type="AlphaFoldDB" id="A0A7Y6IC40"/>
<evidence type="ECO:0000313" key="1">
    <source>
        <dbReference type="EMBL" id="NUW35472.1"/>
    </source>
</evidence>
<comment type="caution">
    <text evidence="1">The sequence shown here is derived from an EMBL/GenBank/DDBJ whole genome shotgun (WGS) entry which is preliminary data.</text>
</comment>
<keyword evidence="2" id="KW-1185">Reference proteome</keyword>
<name>A0A7Y6IC40_9ACTN</name>
<reference evidence="1 2" key="1">
    <citation type="submission" date="2020-06" db="EMBL/GenBank/DDBJ databases">
        <title>Nonomuraea sp. SMC257, a novel actinomycete isolated from soil.</title>
        <authorList>
            <person name="Chanama M."/>
        </authorList>
    </citation>
    <scope>NUCLEOTIDE SEQUENCE [LARGE SCALE GENOMIC DNA]</scope>
    <source>
        <strain evidence="1 2">SMC257</strain>
    </source>
</reference>
<dbReference type="RefSeq" id="WP_175592893.1">
    <property type="nucleotide sequence ID" value="NZ_JABWGN010000011.1"/>
</dbReference>
<dbReference type="Proteomes" id="UP000586042">
    <property type="component" value="Unassembled WGS sequence"/>
</dbReference>